<proteinExistence type="predicted"/>
<protein>
    <recommendedName>
        <fullName evidence="1">Death domain-containing protein</fullName>
    </recommendedName>
</protein>
<dbReference type="Pfam" id="PF00531">
    <property type="entry name" value="Death"/>
    <property type="match status" value="1"/>
</dbReference>
<evidence type="ECO:0000313" key="4">
    <source>
        <dbReference type="Proteomes" id="UP000682733"/>
    </source>
</evidence>
<dbReference type="Gene3D" id="1.10.533.10">
    <property type="entry name" value="Death Domain, Fas"/>
    <property type="match status" value="1"/>
</dbReference>
<dbReference type="InterPro" id="IPR000488">
    <property type="entry name" value="Death_dom"/>
</dbReference>
<dbReference type="AlphaFoldDB" id="A0A8S2W382"/>
<comment type="caution">
    <text evidence="3">The sequence shown here is derived from an EMBL/GenBank/DDBJ whole genome shotgun (WGS) entry which is preliminary data.</text>
</comment>
<dbReference type="EMBL" id="CAJNOK010054376">
    <property type="protein sequence ID" value="CAF1615559.1"/>
    <property type="molecule type" value="Genomic_DNA"/>
</dbReference>
<feature type="domain" description="Death" evidence="1">
    <location>
        <begin position="2"/>
        <end position="95"/>
    </location>
</feature>
<evidence type="ECO:0000313" key="3">
    <source>
        <dbReference type="EMBL" id="CAF4431605.1"/>
    </source>
</evidence>
<name>A0A8S2W382_9BILA</name>
<accession>A0A8S2W382</accession>
<dbReference type="GO" id="GO:0007165">
    <property type="term" value="P:signal transduction"/>
    <property type="evidence" value="ECO:0007669"/>
    <property type="project" value="InterPro"/>
</dbReference>
<dbReference type="SUPFAM" id="SSF47986">
    <property type="entry name" value="DEATH domain"/>
    <property type="match status" value="1"/>
</dbReference>
<dbReference type="PROSITE" id="PS50017">
    <property type="entry name" value="DEATH_DOMAIN"/>
    <property type="match status" value="1"/>
</dbReference>
<gene>
    <name evidence="2" type="ORF">OVA965_LOCUS42884</name>
    <name evidence="3" type="ORF">TMI583_LOCUS44931</name>
</gene>
<dbReference type="InterPro" id="IPR011029">
    <property type="entry name" value="DEATH-like_dom_sf"/>
</dbReference>
<dbReference type="Proteomes" id="UP000682733">
    <property type="component" value="Unassembled WGS sequence"/>
</dbReference>
<sequence>DVSKALRLVSKHIGRDWNRLYWQLPFYPPRGNEEKSNDIKHIDHKYHRGDVFHDQAIDCLTKWRRYHTRSKVEDIVTALSKIRRYDLVQLIDKRILKPRRQVYDDVEEIDPRKKEIDDLNKKLNKLFDKIKTGQIQTYETYVYSSIGLDKVNPVRKFHGLSSH</sequence>
<feature type="non-terminal residue" evidence="3">
    <location>
        <position position="1"/>
    </location>
</feature>
<dbReference type="CDD" id="cd01670">
    <property type="entry name" value="Death"/>
    <property type="match status" value="1"/>
</dbReference>
<dbReference type="EMBL" id="CAJOBA010078884">
    <property type="protein sequence ID" value="CAF4431605.1"/>
    <property type="molecule type" value="Genomic_DNA"/>
</dbReference>
<evidence type="ECO:0000313" key="2">
    <source>
        <dbReference type="EMBL" id="CAF1615559.1"/>
    </source>
</evidence>
<organism evidence="3 4">
    <name type="scientific">Didymodactylos carnosus</name>
    <dbReference type="NCBI Taxonomy" id="1234261"/>
    <lineage>
        <taxon>Eukaryota</taxon>
        <taxon>Metazoa</taxon>
        <taxon>Spiralia</taxon>
        <taxon>Gnathifera</taxon>
        <taxon>Rotifera</taxon>
        <taxon>Eurotatoria</taxon>
        <taxon>Bdelloidea</taxon>
        <taxon>Philodinida</taxon>
        <taxon>Philodinidae</taxon>
        <taxon>Didymodactylos</taxon>
    </lineage>
</organism>
<dbReference type="Proteomes" id="UP000677228">
    <property type="component" value="Unassembled WGS sequence"/>
</dbReference>
<reference evidence="3" key="1">
    <citation type="submission" date="2021-02" db="EMBL/GenBank/DDBJ databases">
        <authorList>
            <person name="Nowell W R."/>
        </authorList>
    </citation>
    <scope>NUCLEOTIDE SEQUENCE</scope>
</reference>
<evidence type="ECO:0000259" key="1">
    <source>
        <dbReference type="PROSITE" id="PS50017"/>
    </source>
</evidence>